<dbReference type="Pfam" id="PF00225">
    <property type="entry name" value="Kinesin"/>
    <property type="match status" value="1"/>
</dbReference>
<evidence type="ECO:0000259" key="10">
    <source>
        <dbReference type="PROSITE" id="PS50021"/>
    </source>
</evidence>
<dbReference type="PROSITE" id="PS50021">
    <property type="entry name" value="CH"/>
    <property type="match status" value="1"/>
</dbReference>
<evidence type="ECO:0000256" key="2">
    <source>
        <dbReference type="ARBA" id="ARBA00022701"/>
    </source>
</evidence>
<feature type="domain" description="Kinesin motor" evidence="11">
    <location>
        <begin position="735"/>
        <end position="1060"/>
    </location>
</feature>
<feature type="compositionally biased region" description="Low complexity" evidence="9">
    <location>
        <begin position="1255"/>
        <end position="1307"/>
    </location>
</feature>
<dbReference type="InterPro" id="IPR036872">
    <property type="entry name" value="CH_dom_sf"/>
</dbReference>
<feature type="compositionally biased region" description="Polar residues" evidence="9">
    <location>
        <begin position="1130"/>
        <end position="1141"/>
    </location>
</feature>
<feature type="compositionally biased region" description="Basic and acidic residues" evidence="9">
    <location>
        <begin position="446"/>
        <end position="455"/>
    </location>
</feature>
<dbReference type="GeneID" id="107492173"/>
<feature type="compositionally biased region" description="Basic and acidic residues" evidence="9">
    <location>
        <begin position="309"/>
        <end position="327"/>
    </location>
</feature>
<dbReference type="CDD" id="cd21203">
    <property type="entry name" value="CH_AtKIN14-like"/>
    <property type="match status" value="1"/>
</dbReference>
<dbReference type="GO" id="GO:0016887">
    <property type="term" value="F:ATP hydrolysis activity"/>
    <property type="evidence" value="ECO:0007669"/>
    <property type="project" value="UniProtKB-ARBA"/>
</dbReference>
<proteinExistence type="inferred from homology"/>
<protein>
    <submittedName>
        <fullName evidence="13">Kinesin-like protein KIN-14I</fullName>
    </submittedName>
</protein>
<keyword evidence="12" id="KW-1185">Reference proteome</keyword>
<gene>
    <name evidence="13" type="primary">LOC107492173</name>
</gene>
<dbReference type="SUPFAM" id="SSF47576">
    <property type="entry name" value="Calponin-homology domain, CH-domain"/>
    <property type="match status" value="1"/>
</dbReference>
<comment type="similarity">
    <text evidence="1">Belongs to the TRAFAC class myosin-kinesin ATPase superfamily. Kinesin family. KIN-14 subfamily.</text>
</comment>
<keyword evidence="3 7" id="KW-0547">Nucleotide-binding</keyword>
<keyword evidence="5 8" id="KW-0175">Coiled coil</keyword>
<evidence type="ECO:0000256" key="6">
    <source>
        <dbReference type="ARBA" id="ARBA00023175"/>
    </source>
</evidence>
<dbReference type="InterPro" id="IPR019821">
    <property type="entry name" value="Kinesin_motor_CS"/>
</dbReference>
<feature type="coiled-coil region" evidence="8">
    <location>
        <begin position="559"/>
        <end position="650"/>
    </location>
</feature>
<feature type="region of interest" description="Disordered" evidence="9">
    <location>
        <begin position="1218"/>
        <end position="1328"/>
    </location>
</feature>
<feature type="compositionally biased region" description="Basic and acidic residues" evidence="9">
    <location>
        <begin position="284"/>
        <end position="296"/>
    </location>
</feature>
<dbReference type="PROSITE" id="PS00411">
    <property type="entry name" value="KINESIN_MOTOR_1"/>
    <property type="match status" value="1"/>
</dbReference>
<feature type="compositionally biased region" description="Basic and acidic residues" evidence="9">
    <location>
        <begin position="1163"/>
        <end position="1173"/>
    </location>
</feature>
<dbReference type="InterPro" id="IPR001715">
    <property type="entry name" value="CH_dom"/>
</dbReference>
<evidence type="ECO:0000256" key="9">
    <source>
        <dbReference type="SAM" id="MobiDB-lite"/>
    </source>
</evidence>
<sequence>MTTEEAVPFNTVSVVEDILQQRGGHFDGKLASRRDEEASVRRNEATEWMRKTLGVVAGRDLPAEPSEEDFRVALRTGIILCNVLNKVVPGSIPKIIQAPKDSVLVTDGGAPIVFQYGENVKSFIEAVGEMGIPTFEASDMEKGGNLSRVVSCLLELKSYAEWVQGGKIGSWKLAGLPNSKPPLMKTLLRRNSEPSMMKSMGNTLGDKDSSATDNDPKSNLIQMNSTYPSLISLVREHLSNKRTEEIPFVVESLLSQVMNEFEHRLLEQHERIRTIQQEKVSTCKPDEDRLPERQETVKTIQQEKVPSSKPDEERLPERQETQVREIQQETASPFKPDKQRLIEQQETKLKEIQEQLRAAQQELLRAAQQEQLRAVQQDKVSSSKPEPLVSKAAPIDEEMEEKEEKIDTKEETMEENVEEMMEETQAEEVEMEEEEEEIDEMEEKGEETKDLDLPRDNGPSLEFLRQQENIRKEELLRQEEIIRQERARHEEIIREGERVRQEELIRQEEIIRQAERARQEEIIRQGEKLRQEELIRHEEIIREGERVRQELIREGERVRQEELIRQEEIIRQAERARQEEIIREGERIRQEELIRQEEIIRQAERARQEEIIRQGEKLRQEERARHEEIIRQHEVTLQQERARQEEMIRQQEIVRQQERSRQQAIVQRQNKSLQDLKTIVHQTKSGVQAMHKKYQEDFLVLCKHVRSLVSAAAGYQKVLEENRKLYNQVQDLKGNIRVYCRVRPFLGAPSPNQSVGSIDDGSISILTPSNYGKEGKKTFNFNKCFGPSATQSQVFADTQPLIRSVLDGYNVCIFAYGQTGSGKTFTMSGPDDLTEETMGVNYRALNDLFLLQDQRKDTIIYEIGVQMLEIYNEQVRDLLSTDGATKKLEIRNRSQNGLNVPDANLVPVATTADVINLMNLGNKNRAVGSTAMNSRSSRSHSCLTVHVQGKYLTSPKTIHASLHLVDLAGSERADKTEATGDRLKEAQYINKSLSALGDVISSLAAKSSHVPYRNSKLTQLLQDSLGGQAKTLMFVHISPEPDAVGETLSTLKFAERVATVELGAAKANNAGGDNKAGNNANTSGGSSKDGADVKDLKDQIASLKAALARKDAELEQYQGMNLDGAKLNKSHGSTPSLRNLGSTGGARKLPRDDSANSEGQNQDESKLKRRSLDYEDMETGYENSGDWMNNHNNKMAMAMAMKRNDSLTSNDSLVAQWEADNKPSSPSSSPTSYDYDDDMATNDNSSEASDMNWQPTPKSTSSTPSNASSSLKPKKTTTTAPLKPTKTADRSPASSAPTPAAKKPAAAVGSQVKKVAATDVKKRVGGAK</sequence>
<dbReference type="InterPro" id="IPR027417">
    <property type="entry name" value="P-loop_NTPase"/>
</dbReference>
<feature type="domain" description="Calponin-homology (CH)" evidence="10">
    <location>
        <begin position="39"/>
        <end position="161"/>
    </location>
</feature>
<dbReference type="GO" id="GO:0003777">
    <property type="term" value="F:microtubule motor activity"/>
    <property type="evidence" value="ECO:0007669"/>
    <property type="project" value="InterPro"/>
</dbReference>
<dbReference type="KEGG" id="adu:107492173"/>
<dbReference type="FunFam" id="3.40.850.10:FF:000045">
    <property type="entry name" value="Kinesin-like protein KIN-14I isoform A"/>
    <property type="match status" value="1"/>
</dbReference>
<dbReference type="PANTHER" id="PTHR47972:SF12">
    <property type="entry name" value="KINESIN-LIKE PROTEIN KIN-14H"/>
    <property type="match status" value="1"/>
</dbReference>
<dbReference type="SUPFAM" id="SSF52540">
    <property type="entry name" value="P-loop containing nucleoside triphosphate hydrolases"/>
    <property type="match status" value="1"/>
</dbReference>
<accession>A0A6P5M9Y9</accession>
<feature type="region of interest" description="Disordered" evidence="9">
    <location>
        <begin position="1125"/>
        <end position="1174"/>
    </location>
</feature>
<dbReference type="GO" id="GO:0005524">
    <property type="term" value="F:ATP binding"/>
    <property type="evidence" value="ECO:0007669"/>
    <property type="project" value="UniProtKB-UniRule"/>
</dbReference>
<evidence type="ECO:0000256" key="3">
    <source>
        <dbReference type="ARBA" id="ARBA00022741"/>
    </source>
</evidence>
<evidence type="ECO:0000256" key="7">
    <source>
        <dbReference type="PROSITE-ProRule" id="PRU00283"/>
    </source>
</evidence>
<dbReference type="CDD" id="cd01366">
    <property type="entry name" value="KISc_C_terminal"/>
    <property type="match status" value="1"/>
</dbReference>
<dbReference type="InterPro" id="IPR027640">
    <property type="entry name" value="Kinesin-like_fam"/>
</dbReference>
<dbReference type="PROSITE" id="PS50067">
    <property type="entry name" value="KINESIN_MOTOR_2"/>
    <property type="match status" value="1"/>
</dbReference>
<evidence type="ECO:0000313" key="12">
    <source>
        <dbReference type="Proteomes" id="UP000515211"/>
    </source>
</evidence>
<evidence type="ECO:0000256" key="4">
    <source>
        <dbReference type="ARBA" id="ARBA00022840"/>
    </source>
</evidence>
<feature type="binding site" evidence="7">
    <location>
        <begin position="817"/>
        <end position="824"/>
    </location>
    <ligand>
        <name>ATP</name>
        <dbReference type="ChEBI" id="CHEBI:30616"/>
    </ligand>
</feature>
<dbReference type="Pfam" id="PF00307">
    <property type="entry name" value="CH"/>
    <property type="match status" value="1"/>
</dbReference>
<keyword evidence="4 7" id="KW-0067">ATP-binding</keyword>
<dbReference type="Gene3D" id="1.10.418.10">
    <property type="entry name" value="Calponin-like domain"/>
    <property type="match status" value="1"/>
</dbReference>
<dbReference type="Gene3D" id="3.40.850.10">
    <property type="entry name" value="Kinesin motor domain"/>
    <property type="match status" value="1"/>
</dbReference>
<feature type="region of interest" description="Disordered" evidence="9">
    <location>
        <begin position="1067"/>
        <end position="1093"/>
    </location>
</feature>
<dbReference type="SMART" id="SM00129">
    <property type="entry name" value="KISc"/>
    <property type="match status" value="1"/>
</dbReference>
<evidence type="ECO:0000313" key="13">
    <source>
        <dbReference type="RefSeq" id="XP_020981957.1"/>
    </source>
</evidence>
<dbReference type="PRINTS" id="PR00380">
    <property type="entry name" value="KINESINHEAVY"/>
</dbReference>
<keyword evidence="6 7" id="KW-0505">Motor protein</keyword>
<name>A0A6P5M9Y9_ARADU</name>
<dbReference type="SMART" id="SM00033">
    <property type="entry name" value="CH"/>
    <property type="match status" value="1"/>
</dbReference>
<dbReference type="Proteomes" id="UP000515211">
    <property type="component" value="Chromosome 6"/>
</dbReference>
<feature type="compositionally biased region" description="Basic and acidic residues" evidence="9">
    <location>
        <begin position="205"/>
        <end position="216"/>
    </location>
</feature>
<reference evidence="12" key="1">
    <citation type="journal article" date="2016" name="Nat. Genet.">
        <title>The genome sequences of Arachis duranensis and Arachis ipaensis, the diploid ancestors of cultivated peanut.</title>
        <authorList>
            <person name="Bertioli D.J."/>
            <person name="Cannon S.B."/>
            <person name="Froenicke L."/>
            <person name="Huang G."/>
            <person name="Farmer A.D."/>
            <person name="Cannon E.K."/>
            <person name="Liu X."/>
            <person name="Gao D."/>
            <person name="Clevenger J."/>
            <person name="Dash S."/>
            <person name="Ren L."/>
            <person name="Moretzsohn M.C."/>
            <person name="Shirasawa K."/>
            <person name="Huang W."/>
            <person name="Vidigal B."/>
            <person name="Abernathy B."/>
            <person name="Chu Y."/>
            <person name="Niederhuth C.E."/>
            <person name="Umale P."/>
            <person name="Araujo A.C."/>
            <person name="Kozik A."/>
            <person name="Kim K.D."/>
            <person name="Burow M.D."/>
            <person name="Varshney R.K."/>
            <person name="Wang X."/>
            <person name="Zhang X."/>
            <person name="Barkley N."/>
            <person name="Guimaraes P.M."/>
            <person name="Isobe S."/>
            <person name="Guo B."/>
            <person name="Liao B."/>
            <person name="Stalker H.T."/>
            <person name="Schmitz R.J."/>
            <person name="Scheffler B.E."/>
            <person name="Leal-Bertioli S.C."/>
            <person name="Xun X."/>
            <person name="Jackson S.A."/>
            <person name="Michelmore R."/>
            <person name="Ozias-Akins P."/>
        </authorList>
    </citation>
    <scope>NUCLEOTIDE SEQUENCE [LARGE SCALE GENOMIC DNA]</scope>
    <source>
        <strain evidence="12">cv. V14167</strain>
    </source>
</reference>
<feature type="compositionally biased region" description="Polar residues" evidence="9">
    <location>
        <begin position="1241"/>
        <end position="1254"/>
    </location>
</feature>
<dbReference type="InterPro" id="IPR001752">
    <property type="entry name" value="Kinesin_motor_dom"/>
</dbReference>
<organism evidence="12 13">
    <name type="scientific">Arachis duranensis</name>
    <name type="common">Wild peanut</name>
    <dbReference type="NCBI Taxonomy" id="130453"/>
    <lineage>
        <taxon>Eukaryota</taxon>
        <taxon>Viridiplantae</taxon>
        <taxon>Streptophyta</taxon>
        <taxon>Embryophyta</taxon>
        <taxon>Tracheophyta</taxon>
        <taxon>Spermatophyta</taxon>
        <taxon>Magnoliopsida</taxon>
        <taxon>eudicotyledons</taxon>
        <taxon>Gunneridae</taxon>
        <taxon>Pentapetalae</taxon>
        <taxon>rosids</taxon>
        <taxon>fabids</taxon>
        <taxon>Fabales</taxon>
        <taxon>Fabaceae</taxon>
        <taxon>Papilionoideae</taxon>
        <taxon>50 kb inversion clade</taxon>
        <taxon>dalbergioids sensu lato</taxon>
        <taxon>Dalbergieae</taxon>
        <taxon>Pterocarpus clade</taxon>
        <taxon>Arachis</taxon>
    </lineage>
</organism>
<feature type="coiled-coil region" evidence="8">
    <location>
        <begin position="1093"/>
        <end position="1120"/>
    </location>
</feature>
<feature type="region of interest" description="Disordered" evidence="9">
    <location>
        <begin position="191"/>
        <end position="222"/>
    </location>
</feature>
<feature type="compositionally biased region" description="Low complexity" evidence="9">
    <location>
        <begin position="1067"/>
        <end position="1081"/>
    </location>
</feature>
<evidence type="ECO:0000256" key="5">
    <source>
        <dbReference type="ARBA" id="ARBA00023054"/>
    </source>
</evidence>
<keyword evidence="2" id="KW-0493">Microtubule</keyword>
<dbReference type="RefSeq" id="XP_020981957.1">
    <property type="nucleotide sequence ID" value="XM_021126298.2"/>
</dbReference>
<dbReference type="GO" id="GO:0008017">
    <property type="term" value="F:microtubule binding"/>
    <property type="evidence" value="ECO:0007669"/>
    <property type="project" value="InterPro"/>
</dbReference>
<feature type="region of interest" description="Disordered" evidence="9">
    <location>
        <begin position="376"/>
        <end position="460"/>
    </location>
</feature>
<dbReference type="PANTHER" id="PTHR47972">
    <property type="entry name" value="KINESIN-LIKE PROTEIN KLP-3"/>
    <property type="match status" value="1"/>
</dbReference>
<feature type="region of interest" description="Disordered" evidence="9">
    <location>
        <begin position="280"/>
        <end position="335"/>
    </location>
</feature>
<dbReference type="InterPro" id="IPR036961">
    <property type="entry name" value="Kinesin_motor_dom_sf"/>
</dbReference>
<feature type="compositionally biased region" description="Acidic residues" evidence="9">
    <location>
        <begin position="412"/>
        <end position="445"/>
    </location>
</feature>
<dbReference type="GO" id="GO:0007018">
    <property type="term" value="P:microtubule-based movement"/>
    <property type="evidence" value="ECO:0007669"/>
    <property type="project" value="InterPro"/>
</dbReference>
<dbReference type="GO" id="GO:0005874">
    <property type="term" value="C:microtubule"/>
    <property type="evidence" value="ECO:0007669"/>
    <property type="project" value="UniProtKB-KW"/>
</dbReference>
<evidence type="ECO:0000256" key="8">
    <source>
        <dbReference type="SAM" id="Coils"/>
    </source>
</evidence>
<evidence type="ECO:0000259" key="11">
    <source>
        <dbReference type="PROSITE" id="PS50067"/>
    </source>
</evidence>
<evidence type="ECO:0000256" key="1">
    <source>
        <dbReference type="ARBA" id="ARBA00010899"/>
    </source>
</evidence>
<reference evidence="13" key="2">
    <citation type="submission" date="2025-08" db="UniProtKB">
        <authorList>
            <consortium name="RefSeq"/>
        </authorList>
    </citation>
    <scope>IDENTIFICATION</scope>
    <source>
        <tissue evidence="13">Whole plant</tissue>
    </source>
</reference>
<feature type="compositionally biased region" description="Low complexity" evidence="9">
    <location>
        <begin position="1223"/>
        <end position="1233"/>
    </location>
</feature>
<feature type="compositionally biased region" description="Basic and acidic residues" evidence="9">
    <location>
        <begin position="402"/>
        <end position="411"/>
    </location>
</feature>